<dbReference type="EMBL" id="BBMN01000004">
    <property type="protein sequence ID" value="GAL04293.1"/>
    <property type="molecule type" value="Genomic_DNA"/>
</dbReference>
<evidence type="ECO:0000313" key="1">
    <source>
        <dbReference type="EMBL" id="GAL04293.1"/>
    </source>
</evidence>
<comment type="caution">
    <text evidence="1">The sequence shown here is derived from an EMBL/GenBank/DDBJ whole genome shotgun (WGS) entry which is preliminary data.</text>
</comment>
<evidence type="ECO:0000313" key="2">
    <source>
        <dbReference type="Proteomes" id="UP000029227"/>
    </source>
</evidence>
<accession>A0A090QPV4</accession>
<dbReference type="STRING" id="754436.JCM19237_965"/>
<sequence length="389" mass="42696">MGAVTAELTIIDPASDIHLMPGDMVTPDPSNPDALVPIESFGAITATFVDEAGNELQLAEGQTSAIRIPVSGYNPPATIPLYYYDPIAGMWFEEGEATLVNAADGDFYEGTVSHFTTWNADRRYETIFINGCVADTAGARIANVRVNMEGVNYSGRSSTYSDIDGNFAIPARINSTQLVSATFGQSSRVQTVISSAVDNNLTDCLLLDTASTQITLRWGERPRDLDSHFLGPNGQDGQFHVSFSNKQVTVNDKLIFLDVDDTSSFGPEVVSLYDFPAAGTYGYFVHNYSGETVTWNGARVNLNIDGYNRAYTPPGGSLLRYWHVFNIEVDELGGYEVVRINEWKDSLDMSTPPTIVIPTAPRHLAAPKTFDKPMHPLLDKLMQEKYYAK</sequence>
<dbReference type="eggNOG" id="COG4676">
    <property type="taxonomic scope" value="Bacteria"/>
</dbReference>
<gene>
    <name evidence="1" type="ORF">JCM19237_965</name>
</gene>
<name>A0A090QPV4_9GAMM</name>
<dbReference type="Proteomes" id="UP000029227">
    <property type="component" value="Unassembled WGS sequence"/>
</dbReference>
<reference evidence="1 2" key="1">
    <citation type="journal article" date="2014" name="Genome Announc.">
        <title>Draft Genome Sequences of Two Vibrionaceae Species, Vibrio ponticus C121 and Photobacterium aphoticum C119, Isolated as Coral Reef Microbiota.</title>
        <authorList>
            <person name="Al-saari N."/>
            <person name="Meirelles P.M."/>
            <person name="Mino S."/>
            <person name="Suda W."/>
            <person name="Oshima K."/>
            <person name="Hattori M."/>
            <person name="Ohkuma M."/>
            <person name="Thompson F.L."/>
            <person name="Gomez-Gil B."/>
            <person name="Sawabe T."/>
            <person name="Sawabe T."/>
        </authorList>
    </citation>
    <scope>NUCLEOTIDE SEQUENCE [LARGE SCALE GENOMIC DNA]</scope>
    <source>
        <strain evidence="1 2">JCM 19237</strain>
    </source>
</reference>
<dbReference type="AlphaFoldDB" id="A0A090QPV4"/>
<dbReference type="InterPro" id="IPR008969">
    <property type="entry name" value="CarboxyPept-like_regulatory"/>
</dbReference>
<protein>
    <submittedName>
        <fullName evidence="1">Uncharacterized protein</fullName>
    </submittedName>
</protein>
<dbReference type="SUPFAM" id="SSF49464">
    <property type="entry name" value="Carboxypeptidase regulatory domain-like"/>
    <property type="match status" value="1"/>
</dbReference>
<organism evidence="1 2">
    <name type="scientific">Photobacterium aphoticum</name>
    <dbReference type="NCBI Taxonomy" id="754436"/>
    <lineage>
        <taxon>Bacteria</taxon>
        <taxon>Pseudomonadati</taxon>
        <taxon>Pseudomonadota</taxon>
        <taxon>Gammaproteobacteria</taxon>
        <taxon>Vibrionales</taxon>
        <taxon>Vibrionaceae</taxon>
        <taxon>Photobacterium</taxon>
    </lineage>
</organism>
<proteinExistence type="predicted"/>